<dbReference type="AlphaFoldDB" id="A0A6T8PCH7"/>
<dbReference type="Pfam" id="PF10229">
    <property type="entry name" value="MMADHC"/>
    <property type="match status" value="1"/>
</dbReference>
<dbReference type="PANTHER" id="PTHR13192:SF3">
    <property type="entry name" value="COBALAMIN TRAFFICKING PROTEIN CBLD"/>
    <property type="match status" value="1"/>
</dbReference>
<dbReference type="GO" id="GO:0009235">
    <property type="term" value="P:cobalamin metabolic process"/>
    <property type="evidence" value="ECO:0007669"/>
    <property type="project" value="InterPro"/>
</dbReference>
<sequence length="228" mass="25183">MAMIPPAAADEGNPTAISINATLSTIVSSRMVIINTNDQQLQQQGAALTPQQPLQQHGIECSLHTLPKPLLREFDHVFGQKYNTNREIVVGGSKSQLVELLAIPTNQHAREDIVGVGIHIEEEKDRLLRVFMAFASEFCNKIRSLGYWSDYMDPCSGLPMLTPDCNKVYSEVDGMEVLLGYRTYDAGFCKILTHPKWGSAVYPSTIFANAPKSVVKKILESYPTAATK</sequence>
<evidence type="ECO:0000313" key="1">
    <source>
        <dbReference type="EMBL" id="CAD8427682.1"/>
    </source>
</evidence>
<accession>A0A6T8PCH7</accession>
<proteinExistence type="predicted"/>
<gene>
    <name evidence="1" type="ORF">PINE0816_LOCUS23848</name>
    <name evidence="2" type="ORF">PINE0816_LOCUS23854</name>
</gene>
<evidence type="ECO:0008006" key="3">
    <source>
        <dbReference type="Google" id="ProtNLM"/>
    </source>
</evidence>
<dbReference type="PANTHER" id="PTHR13192">
    <property type="entry name" value="MY011 PROTEIN"/>
    <property type="match status" value="1"/>
</dbReference>
<reference evidence="1" key="1">
    <citation type="submission" date="2021-01" db="EMBL/GenBank/DDBJ databases">
        <authorList>
            <person name="Corre E."/>
            <person name="Pelletier E."/>
            <person name="Niang G."/>
            <person name="Scheremetjew M."/>
            <person name="Finn R."/>
            <person name="Kale V."/>
            <person name="Holt S."/>
            <person name="Cochrane G."/>
            <person name="Meng A."/>
            <person name="Brown T."/>
            <person name="Cohen L."/>
        </authorList>
    </citation>
    <scope>NUCLEOTIDE SEQUENCE</scope>
    <source>
        <strain evidence="1">CCAP1064/1</strain>
    </source>
</reference>
<name>A0A6T8PCH7_9STRA</name>
<evidence type="ECO:0000313" key="2">
    <source>
        <dbReference type="EMBL" id="CAD8427688.1"/>
    </source>
</evidence>
<dbReference type="EMBL" id="HBEL01052150">
    <property type="protein sequence ID" value="CAD8427688.1"/>
    <property type="molecule type" value="Transcribed_RNA"/>
</dbReference>
<protein>
    <recommendedName>
        <fullName evidence="3">Methylmalonic aciduria and homocystinuria type D protein</fullName>
    </recommendedName>
</protein>
<dbReference type="EMBL" id="HBEL01052139">
    <property type="protein sequence ID" value="CAD8427682.1"/>
    <property type="molecule type" value="Transcribed_RNA"/>
</dbReference>
<organism evidence="1">
    <name type="scientific">Proboscia inermis</name>
    <dbReference type="NCBI Taxonomy" id="420281"/>
    <lineage>
        <taxon>Eukaryota</taxon>
        <taxon>Sar</taxon>
        <taxon>Stramenopiles</taxon>
        <taxon>Ochrophyta</taxon>
        <taxon>Bacillariophyta</taxon>
        <taxon>Coscinodiscophyceae</taxon>
        <taxon>Rhizosoleniophycidae</taxon>
        <taxon>Rhizosoleniales</taxon>
        <taxon>Rhizosoleniaceae</taxon>
        <taxon>Proboscia</taxon>
    </lineage>
</organism>
<dbReference type="InterPro" id="IPR019362">
    <property type="entry name" value="MMADHC"/>
</dbReference>